<dbReference type="Gene3D" id="3.40.50.12370">
    <property type="match status" value="1"/>
</dbReference>
<proteinExistence type="inferred from homology"/>
<dbReference type="SUPFAM" id="SSF52402">
    <property type="entry name" value="Adenine nucleotide alpha hydrolases-like"/>
    <property type="match status" value="1"/>
</dbReference>
<dbReference type="PANTHER" id="PTHR46268:SF6">
    <property type="entry name" value="UNIVERSAL STRESS PROTEIN UP12"/>
    <property type="match status" value="1"/>
</dbReference>
<protein>
    <submittedName>
        <fullName evidence="3">Universal stress protein</fullName>
    </submittedName>
</protein>
<sequence>MKNAILVPTDFSDNAWTAVIYAAHYAAKHNWQLHLLHTYHEFSNARAGIKFTEEVRTSMSETATQNMEKLETDLRVQFPDLVFTSACMLGDLSKTVLDLLQTDQYNFLIMGTKGAGHIKSATIGSNTFELIKKSPIGVLAVPQNYQHFKLEKIGLLTNFKESEAQLLRSFTARIQATLDLVLLHVTEKEESPALTDVEFWKEQIVQRFPIKNIDYCEKNAVYRLDYNMPIPKCIDWMIEKTQVDLLLVAYSRKSFFAQLFSRSLTKSIAHNLLIPTFFLRNDIKV</sequence>
<gene>
    <name evidence="3" type="ORF">EWE74_15095</name>
</gene>
<evidence type="ECO:0000313" key="4">
    <source>
        <dbReference type="Proteomes" id="UP000292855"/>
    </source>
</evidence>
<dbReference type="InterPro" id="IPR006016">
    <property type="entry name" value="UspA"/>
</dbReference>
<comment type="similarity">
    <text evidence="1">Belongs to the universal stress protein A family.</text>
</comment>
<dbReference type="AlphaFoldDB" id="A0A4V2DBP0"/>
<comment type="caution">
    <text evidence="3">The sequence shown here is derived from an EMBL/GenBank/DDBJ whole genome shotgun (WGS) entry which is preliminary data.</text>
</comment>
<dbReference type="EMBL" id="SGIT01000003">
    <property type="protein sequence ID" value="RZF58658.1"/>
    <property type="molecule type" value="Genomic_DNA"/>
</dbReference>
<dbReference type="Pfam" id="PF00582">
    <property type="entry name" value="Usp"/>
    <property type="match status" value="1"/>
</dbReference>
<dbReference type="PANTHER" id="PTHR46268">
    <property type="entry name" value="STRESS RESPONSE PROTEIN NHAX"/>
    <property type="match status" value="1"/>
</dbReference>
<dbReference type="Proteomes" id="UP000292855">
    <property type="component" value="Unassembled WGS sequence"/>
</dbReference>
<keyword evidence="4" id="KW-1185">Reference proteome</keyword>
<evidence type="ECO:0000259" key="2">
    <source>
        <dbReference type="Pfam" id="PF00582"/>
    </source>
</evidence>
<accession>A0A4V2DBP0</accession>
<dbReference type="RefSeq" id="WP_130142443.1">
    <property type="nucleotide sequence ID" value="NZ_SGIT01000003.1"/>
</dbReference>
<feature type="domain" description="UspA" evidence="2">
    <location>
        <begin position="4"/>
        <end position="142"/>
    </location>
</feature>
<organism evidence="3 4">
    <name type="scientific">Sphingobacterium corticibacterium</name>
    <dbReference type="NCBI Taxonomy" id="2484746"/>
    <lineage>
        <taxon>Bacteria</taxon>
        <taxon>Pseudomonadati</taxon>
        <taxon>Bacteroidota</taxon>
        <taxon>Sphingobacteriia</taxon>
        <taxon>Sphingobacteriales</taxon>
        <taxon>Sphingobacteriaceae</taxon>
        <taxon>Sphingobacterium</taxon>
    </lineage>
</organism>
<evidence type="ECO:0000256" key="1">
    <source>
        <dbReference type="ARBA" id="ARBA00008791"/>
    </source>
</evidence>
<reference evidence="3 4" key="1">
    <citation type="submission" date="2019-02" db="EMBL/GenBank/DDBJ databases">
        <authorList>
            <person name="Li Y."/>
        </authorList>
    </citation>
    <scope>NUCLEOTIDE SEQUENCE [LARGE SCALE GENOMIC DNA]</scope>
    <source>
        <strain evidence="3 4">30C10-4-7</strain>
    </source>
</reference>
<dbReference type="OrthoDB" id="9788959at2"/>
<name>A0A4V2DBP0_9SPHI</name>
<dbReference type="CDD" id="cd00293">
    <property type="entry name" value="USP-like"/>
    <property type="match status" value="1"/>
</dbReference>
<evidence type="ECO:0000313" key="3">
    <source>
        <dbReference type="EMBL" id="RZF58658.1"/>
    </source>
</evidence>